<keyword evidence="9" id="KW-1185">Reference proteome</keyword>
<dbReference type="SUPFAM" id="SSF52540">
    <property type="entry name" value="P-loop containing nucleoside triphosphate hydrolases"/>
    <property type="match status" value="1"/>
</dbReference>
<dbReference type="InterPro" id="IPR027417">
    <property type="entry name" value="P-loop_NTPase"/>
</dbReference>
<dbReference type="PANTHER" id="PTHR43394:SF1">
    <property type="entry name" value="ATP-BINDING CASSETTE SUB-FAMILY B MEMBER 10, MITOCHONDRIAL"/>
    <property type="match status" value="1"/>
</dbReference>
<dbReference type="AlphaFoldDB" id="A0A0T5VHY9"/>
<dbReference type="InterPro" id="IPR003439">
    <property type="entry name" value="ABC_transporter-like_ATP-bd"/>
</dbReference>
<keyword evidence="6" id="KW-0472">Membrane</keyword>
<evidence type="ECO:0000313" key="8">
    <source>
        <dbReference type="EMBL" id="KRT13510.1"/>
    </source>
</evidence>
<dbReference type="Pfam" id="PF00005">
    <property type="entry name" value="ABC_tran"/>
    <property type="match status" value="1"/>
</dbReference>
<dbReference type="EMBL" id="LMZQ01000042">
    <property type="protein sequence ID" value="KRT13510.1"/>
    <property type="molecule type" value="Genomic_DNA"/>
</dbReference>
<dbReference type="GO" id="GO:0016887">
    <property type="term" value="F:ATP hydrolysis activity"/>
    <property type="evidence" value="ECO:0007669"/>
    <property type="project" value="InterPro"/>
</dbReference>
<evidence type="ECO:0000256" key="6">
    <source>
        <dbReference type="ARBA" id="ARBA00023136"/>
    </source>
</evidence>
<dbReference type="Proteomes" id="UP000051950">
    <property type="component" value="Unassembled WGS sequence"/>
</dbReference>
<dbReference type="PROSITE" id="PS50893">
    <property type="entry name" value="ABC_TRANSPORTER_2"/>
    <property type="match status" value="1"/>
</dbReference>
<sequence>MMAIQYIVGQLNSPIDLLFNFMQQFQDAKISIERLNEIHELEDEEPLGLRLATDLPFRKEIVLRNVCFRYQGSESQEVLSNIDLVIPEGKTTAIVGMSGSGKTTILKLLLRFYEPTKGRIQVGSDSLDQISHSFWRGKCGAVLQDSFIFSDTILKNIAVGDDYPDKKRVQNAIDIANLTDFIDDLPLGLNTKIGASGNGISQGQKQRILIARAFYKDPEYIFFDEATNSLDANNELVIMENLKDFFVGRTVVIVAHRLSTVKNADNIIVLHKGSIAEQGTHQELIGNNGRYLELVRNQLENIV</sequence>
<reference evidence="8 9" key="1">
    <citation type="submission" date="2015-11" db="EMBL/GenBank/DDBJ databases">
        <title>Sequence of Pedobacter ginsenosidimutans.</title>
        <authorList>
            <person name="Carson E."/>
            <person name="Keyser V."/>
            <person name="Newman J."/>
            <person name="Miller J."/>
        </authorList>
    </citation>
    <scope>NUCLEOTIDE SEQUENCE [LARGE SCALE GENOMIC DNA]</scope>
    <source>
        <strain evidence="8 9">KACC 14530</strain>
    </source>
</reference>
<organism evidence="8 9">
    <name type="scientific">Pedobacter ginsenosidimutans</name>
    <dbReference type="NCBI Taxonomy" id="687842"/>
    <lineage>
        <taxon>Bacteria</taxon>
        <taxon>Pseudomonadati</taxon>
        <taxon>Bacteroidota</taxon>
        <taxon>Sphingobacteriia</taxon>
        <taxon>Sphingobacteriales</taxon>
        <taxon>Sphingobacteriaceae</taxon>
        <taxon>Pedobacter</taxon>
    </lineage>
</organism>
<evidence type="ECO:0000259" key="7">
    <source>
        <dbReference type="PROSITE" id="PS50893"/>
    </source>
</evidence>
<gene>
    <name evidence="8" type="ORF">ASU31_24370</name>
</gene>
<dbReference type="Gene3D" id="1.20.1560.10">
    <property type="entry name" value="ABC transporter type 1, transmembrane domain"/>
    <property type="match status" value="1"/>
</dbReference>
<dbReference type="InterPro" id="IPR039421">
    <property type="entry name" value="Type_1_exporter"/>
</dbReference>
<dbReference type="PANTHER" id="PTHR43394">
    <property type="entry name" value="ATP-DEPENDENT PERMEASE MDL1, MITOCHONDRIAL"/>
    <property type="match status" value="1"/>
</dbReference>
<protein>
    <recommendedName>
        <fullName evidence="7">ABC transporter domain-containing protein</fullName>
    </recommendedName>
</protein>
<evidence type="ECO:0000256" key="2">
    <source>
        <dbReference type="ARBA" id="ARBA00022692"/>
    </source>
</evidence>
<dbReference type="GO" id="GO:0005886">
    <property type="term" value="C:plasma membrane"/>
    <property type="evidence" value="ECO:0007669"/>
    <property type="project" value="UniProtKB-SubCell"/>
</dbReference>
<dbReference type="GO" id="GO:0005524">
    <property type="term" value="F:ATP binding"/>
    <property type="evidence" value="ECO:0007669"/>
    <property type="project" value="UniProtKB-KW"/>
</dbReference>
<dbReference type="SMART" id="SM00382">
    <property type="entry name" value="AAA"/>
    <property type="match status" value="1"/>
</dbReference>
<evidence type="ECO:0000256" key="3">
    <source>
        <dbReference type="ARBA" id="ARBA00022741"/>
    </source>
</evidence>
<proteinExistence type="predicted"/>
<dbReference type="RefSeq" id="WP_057934845.1">
    <property type="nucleotide sequence ID" value="NZ_LMZQ01000042.1"/>
</dbReference>
<evidence type="ECO:0000256" key="5">
    <source>
        <dbReference type="ARBA" id="ARBA00022989"/>
    </source>
</evidence>
<evidence type="ECO:0000313" key="9">
    <source>
        <dbReference type="Proteomes" id="UP000051950"/>
    </source>
</evidence>
<dbReference type="GO" id="GO:0015421">
    <property type="term" value="F:ABC-type oligopeptide transporter activity"/>
    <property type="evidence" value="ECO:0007669"/>
    <property type="project" value="TreeGrafter"/>
</dbReference>
<dbReference type="SUPFAM" id="SSF90123">
    <property type="entry name" value="ABC transporter transmembrane region"/>
    <property type="match status" value="1"/>
</dbReference>
<dbReference type="Gene3D" id="3.40.50.300">
    <property type="entry name" value="P-loop containing nucleotide triphosphate hydrolases"/>
    <property type="match status" value="1"/>
</dbReference>
<comment type="caution">
    <text evidence="8">The sequence shown here is derived from an EMBL/GenBank/DDBJ whole genome shotgun (WGS) entry which is preliminary data.</text>
</comment>
<dbReference type="FunFam" id="3.40.50.300:FF:000218">
    <property type="entry name" value="Multidrug ABC transporter ATP-binding protein"/>
    <property type="match status" value="1"/>
</dbReference>
<keyword evidence="3" id="KW-0547">Nucleotide-binding</keyword>
<name>A0A0T5VHY9_9SPHI</name>
<keyword evidence="5" id="KW-1133">Transmembrane helix</keyword>
<dbReference type="InterPro" id="IPR036640">
    <property type="entry name" value="ABC1_TM_sf"/>
</dbReference>
<evidence type="ECO:0000256" key="1">
    <source>
        <dbReference type="ARBA" id="ARBA00004651"/>
    </source>
</evidence>
<dbReference type="STRING" id="687842.ASU31_24370"/>
<dbReference type="PROSITE" id="PS00211">
    <property type="entry name" value="ABC_TRANSPORTER_1"/>
    <property type="match status" value="1"/>
</dbReference>
<accession>A0A0T5VHY9</accession>
<dbReference type="InterPro" id="IPR003593">
    <property type="entry name" value="AAA+_ATPase"/>
</dbReference>
<feature type="domain" description="ABC transporter" evidence="7">
    <location>
        <begin position="61"/>
        <end position="297"/>
    </location>
</feature>
<evidence type="ECO:0000256" key="4">
    <source>
        <dbReference type="ARBA" id="ARBA00022840"/>
    </source>
</evidence>
<keyword evidence="4" id="KW-0067">ATP-binding</keyword>
<comment type="subcellular location">
    <subcellularLocation>
        <location evidence="1">Cell membrane</location>
        <topology evidence="1">Multi-pass membrane protein</topology>
    </subcellularLocation>
</comment>
<dbReference type="InterPro" id="IPR017871">
    <property type="entry name" value="ABC_transporter-like_CS"/>
</dbReference>
<keyword evidence="2" id="KW-0812">Transmembrane</keyword>